<dbReference type="EMBL" id="MU006564">
    <property type="protein sequence ID" value="KAF2750070.1"/>
    <property type="molecule type" value="Genomic_DNA"/>
</dbReference>
<dbReference type="NCBIfam" id="TIGR00447">
    <property type="entry name" value="pth"/>
    <property type="match status" value="1"/>
</dbReference>
<dbReference type="PANTHER" id="PTHR17224:SF1">
    <property type="entry name" value="PEPTIDYL-TRNA HYDROLASE"/>
    <property type="match status" value="1"/>
</dbReference>
<dbReference type="InterPro" id="IPR001328">
    <property type="entry name" value="Pept_tRNA_hydro"/>
</dbReference>
<protein>
    <recommendedName>
        <fullName evidence="1">peptidyl-tRNA hydrolase</fullName>
        <ecNumber evidence="1">3.1.1.29</ecNumber>
    </recommendedName>
</protein>
<keyword evidence="3 7" id="KW-0378">Hydrolase</keyword>
<feature type="compositionally biased region" description="Low complexity" evidence="6">
    <location>
        <begin position="125"/>
        <end position="137"/>
    </location>
</feature>
<reference evidence="7" key="1">
    <citation type="journal article" date="2020" name="Stud. Mycol.">
        <title>101 Dothideomycetes genomes: a test case for predicting lifestyles and emergence of pathogens.</title>
        <authorList>
            <person name="Haridas S."/>
            <person name="Albert R."/>
            <person name="Binder M."/>
            <person name="Bloem J."/>
            <person name="Labutti K."/>
            <person name="Salamov A."/>
            <person name="Andreopoulos B."/>
            <person name="Baker S."/>
            <person name="Barry K."/>
            <person name="Bills G."/>
            <person name="Bluhm B."/>
            <person name="Cannon C."/>
            <person name="Castanera R."/>
            <person name="Culley D."/>
            <person name="Daum C."/>
            <person name="Ezra D."/>
            <person name="Gonzalez J."/>
            <person name="Henrissat B."/>
            <person name="Kuo A."/>
            <person name="Liang C."/>
            <person name="Lipzen A."/>
            <person name="Lutzoni F."/>
            <person name="Magnuson J."/>
            <person name="Mondo S."/>
            <person name="Nolan M."/>
            <person name="Ohm R."/>
            <person name="Pangilinan J."/>
            <person name="Park H.-J."/>
            <person name="Ramirez L."/>
            <person name="Alfaro M."/>
            <person name="Sun H."/>
            <person name="Tritt A."/>
            <person name="Yoshinaga Y."/>
            <person name="Zwiers L.-H."/>
            <person name="Turgeon B."/>
            <person name="Goodwin S."/>
            <person name="Spatafora J."/>
            <person name="Crous P."/>
            <person name="Grigoriev I."/>
        </authorList>
    </citation>
    <scope>NUCLEOTIDE SEQUENCE</scope>
    <source>
        <strain evidence="7">CBS 119925</strain>
    </source>
</reference>
<feature type="compositionally biased region" description="Basic and acidic residues" evidence="6">
    <location>
        <begin position="66"/>
        <end position="93"/>
    </location>
</feature>
<evidence type="ECO:0000256" key="3">
    <source>
        <dbReference type="ARBA" id="ARBA00022801"/>
    </source>
</evidence>
<dbReference type="AlphaFoldDB" id="A0A6A6VKJ7"/>
<evidence type="ECO:0000256" key="1">
    <source>
        <dbReference type="ARBA" id="ARBA00013260"/>
    </source>
</evidence>
<dbReference type="InterPro" id="IPR018171">
    <property type="entry name" value="Pept_tRNA_hydro_CS"/>
</dbReference>
<evidence type="ECO:0000313" key="7">
    <source>
        <dbReference type="EMBL" id="KAF2750070.1"/>
    </source>
</evidence>
<dbReference type="Gene3D" id="3.40.50.1470">
    <property type="entry name" value="Peptidyl-tRNA hydrolase"/>
    <property type="match status" value="1"/>
</dbReference>
<dbReference type="InterPro" id="IPR036416">
    <property type="entry name" value="Pept_tRNA_hydro_sf"/>
</dbReference>
<keyword evidence="2" id="KW-0820">tRNA-binding</keyword>
<dbReference type="EC" id="3.1.1.29" evidence="1"/>
<evidence type="ECO:0000256" key="2">
    <source>
        <dbReference type="ARBA" id="ARBA00022555"/>
    </source>
</evidence>
<dbReference type="OrthoDB" id="1711136at2759"/>
<feature type="compositionally biased region" description="Basic residues" evidence="6">
    <location>
        <begin position="40"/>
        <end position="49"/>
    </location>
</feature>
<feature type="compositionally biased region" description="Polar residues" evidence="6">
    <location>
        <begin position="105"/>
        <end position="122"/>
    </location>
</feature>
<dbReference type="Pfam" id="PF01195">
    <property type="entry name" value="Pept_tRNA_hydro"/>
    <property type="match status" value="1"/>
</dbReference>
<keyword evidence="4" id="KW-0694">RNA-binding</keyword>
<feature type="region of interest" description="Disordered" evidence="6">
    <location>
        <begin position="1"/>
        <end position="141"/>
    </location>
</feature>
<dbReference type="PANTHER" id="PTHR17224">
    <property type="entry name" value="PEPTIDYL-TRNA HYDROLASE"/>
    <property type="match status" value="1"/>
</dbReference>
<evidence type="ECO:0000256" key="5">
    <source>
        <dbReference type="ARBA" id="ARBA00038063"/>
    </source>
</evidence>
<dbReference type="PROSITE" id="PS01196">
    <property type="entry name" value="PEPT_TRNA_HYDROL_2"/>
    <property type="match status" value="1"/>
</dbReference>
<dbReference type="SUPFAM" id="SSF53178">
    <property type="entry name" value="Peptidyl-tRNA hydrolase-like"/>
    <property type="match status" value="1"/>
</dbReference>
<gene>
    <name evidence="7" type="ORF">M011DRAFT_464873</name>
</gene>
<dbReference type="GO" id="GO:0004045">
    <property type="term" value="F:peptidyl-tRNA hydrolase activity"/>
    <property type="evidence" value="ECO:0007669"/>
    <property type="project" value="UniProtKB-EC"/>
</dbReference>
<dbReference type="CDD" id="cd00462">
    <property type="entry name" value="PTH"/>
    <property type="match status" value="1"/>
</dbReference>
<name>A0A6A6VKJ7_9PLEO</name>
<feature type="compositionally biased region" description="Basic and acidic residues" evidence="6">
    <location>
        <begin position="23"/>
        <end position="36"/>
    </location>
</feature>
<evidence type="ECO:0000256" key="6">
    <source>
        <dbReference type="SAM" id="MobiDB-lite"/>
    </source>
</evidence>
<accession>A0A6A6VKJ7</accession>
<dbReference type="Proteomes" id="UP000799440">
    <property type="component" value="Unassembled WGS sequence"/>
</dbReference>
<comment type="similarity">
    <text evidence="5">Belongs to the PTH family.</text>
</comment>
<dbReference type="GO" id="GO:0000049">
    <property type="term" value="F:tRNA binding"/>
    <property type="evidence" value="ECO:0007669"/>
    <property type="project" value="UniProtKB-KW"/>
</dbReference>
<evidence type="ECO:0000313" key="8">
    <source>
        <dbReference type="Proteomes" id="UP000799440"/>
    </source>
</evidence>
<proteinExistence type="inferred from homology"/>
<keyword evidence="8" id="KW-1185">Reference proteome</keyword>
<organism evidence="7 8">
    <name type="scientific">Sporormia fimetaria CBS 119925</name>
    <dbReference type="NCBI Taxonomy" id="1340428"/>
    <lineage>
        <taxon>Eukaryota</taxon>
        <taxon>Fungi</taxon>
        <taxon>Dikarya</taxon>
        <taxon>Ascomycota</taxon>
        <taxon>Pezizomycotina</taxon>
        <taxon>Dothideomycetes</taxon>
        <taxon>Pleosporomycetidae</taxon>
        <taxon>Pleosporales</taxon>
        <taxon>Sporormiaceae</taxon>
        <taxon>Sporormia</taxon>
    </lineage>
</organism>
<evidence type="ECO:0000256" key="4">
    <source>
        <dbReference type="ARBA" id="ARBA00022884"/>
    </source>
</evidence>
<sequence>MSNASTRAHVGRPGPTPASAMDIAEKYPDSDTEHQARTAAKSHCKKKGRTRDVSENADIPLTGSNLEEHDPEPVPAHLKDEFSDPPKDSPRLSRREKRKLKKQPDQNAHITTSDASSNQSLGQPLGLLTSSSNSLTTPANAGDTSSLSIMAIPGGRFPLLVCSLGNPGTQYARTLHSTGHMILENLQRANFEPWTKGLSGLYAAPAFAASGRRLTLTGFKSEAPTGWMKGQDDFTLWQSQKFMNVSGPSVAEAWKRFAANQRAQGLEPRLVVVHDELEAALGQVSLKAGSASPRGHNGLKSVQKSLGSLKWWRIGVGIGRPESRDPNVVSKYVLRKMSNSEYDKIYAATQNVLTGLRRVSEGRV</sequence>